<reference evidence="1 2" key="1">
    <citation type="journal article" date="2011" name="Science">
        <title>The Selaginella genome identifies genetic changes associated with the evolution of vascular plants.</title>
        <authorList>
            <person name="Banks J.A."/>
            <person name="Nishiyama T."/>
            <person name="Hasebe M."/>
            <person name="Bowman J.L."/>
            <person name="Gribskov M."/>
            <person name="dePamphilis C."/>
            <person name="Albert V.A."/>
            <person name="Aono N."/>
            <person name="Aoyama T."/>
            <person name="Ambrose B.A."/>
            <person name="Ashton N.W."/>
            <person name="Axtell M.J."/>
            <person name="Barker E."/>
            <person name="Barker M.S."/>
            <person name="Bennetzen J.L."/>
            <person name="Bonawitz N.D."/>
            <person name="Chapple C."/>
            <person name="Cheng C."/>
            <person name="Correa L.G."/>
            <person name="Dacre M."/>
            <person name="DeBarry J."/>
            <person name="Dreyer I."/>
            <person name="Elias M."/>
            <person name="Engstrom E.M."/>
            <person name="Estelle M."/>
            <person name="Feng L."/>
            <person name="Finet C."/>
            <person name="Floyd S.K."/>
            <person name="Frommer W.B."/>
            <person name="Fujita T."/>
            <person name="Gramzow L."/>
            <person name="Gutensohn M."/>
            <person name="Harholt J."/>
            <person name="Hattori M."/>
            <person name="Heyl A."/>
            <person name="Hirai T."/>
            <person name="Hiwatashi Y."/>
            <person name="Ishikawa M."/>
            <person name="Iwata M."/>
            <person name="Karol K.G."/>
            <person name="Koehler B."/>
            <person name="Kolukisaoglu U."/>
            <person name="Kubo M."/>
            <person name="Kurata T."/>
            <person name="Lalonde S."/>
            <person name="Li K."/>
            <person name="Li Y."/>
            <person name="Litt A."/>
            <person name="Lyons E."/>
            <person name="Manning G."/>
            <person name="Maruyama T."/>
            <person name="Michael T.P."/>
            <person name="Mikami K."/>
            <person name="Miyazaki S."/>
            <person name="Morinaga S."/>
            <person name="Murata T."/>
            <person name="Mueller-Roeber B."/>
            <person name="Nelson D.R."/>
            <person name="Obara M."/>
            <person name="Oguri Y."/>
            <person name="Olmstead R.G."/>
            <person name="Onodera N."/>
            <person name="Petersen B.L."/>
            <person name="Pils B."/>
            <person name="Prigge M."/>
            <person name="Rensing S.A."/>
            <person name="Riano-Pachon D.M."/>
            <person name="Roberts A.W."/>
            <person name="Sato Y."/>
            <person name="Scheller H.V."/>
            <person name="Schulz B."/>
            <person name="Schulz C."/>
            <person name="Shakirov E.V."/>
            <person name="Shibagaki N."/>
            <person name="Shinohara N."/>
            <person name="Shippen D.E."/>
            <person name="Soerensen I."/>
            <person name="Sotooka R."/>
            <person name="Sugimoto N."/>
            <person name="Sugita M."/>
            <person name="Sumikawa N."/>
            <person name="Tanurdzic M."/>
            <person name="Theissen G."/>
            <person name="Ulvskov P."/>
            <person name="Wakazuki S."/>
            <person name="Weng J.K."/>
            <person name="Willats W.W."/>
            <person name="Wipf D."/>
            <person name="Wolf P.G."/>
            <person name="Yang L."/>
            <person name="Zimmer A.D."/>
            <person name="Zhu Q."/>
            <person name="Mitros T."/>
            <person name="Hellsten U."/>
            <person name="Loque D."/>
            <person name="Otillar R."/>
            <person name="Salamov A."/>
            <person name="Schmutz J."/>
            <person name="Shapiro H."/>
            <person name="Lindquist E."/>
            <person name="Lucas S."/>
            <person name="Rokhsar D."/>
            <person name="Grigoriev I.V."/>
        </authorList>
    </citation>
    <scope>NUCLEOTIDE SEQUENCE [LARGE SCALE GENOMIC DNA]</scope>
</reference>
<proteinExistence type="predicted"/>
<name>D8SL78_SELML</name>
<dbReference type="Proteomes" id="UP000001514">
    <property type="component" value="Unassembled WGS sequence"/>
</dbReference>
<organism evidence="2">
    <name type="scientific">Selaginella moellendorffii</name>
    <name type="common">Spikemoss</name>
    <dbReference type="NCBI Taxonomy" id="88036"/>
    <lineage>
        <taxon>Eukaryota</taxon>
        <taxon>Viridiplantae</taxon>
        <taxon>Streptophyta</taxon>
        <taxon>Embryophyta</taxon>
        <taxon>Tracheophyta</taxon>
        <taxon>Lycopodiopsida</taxon>
        <taxon>Selaginellales</taxon>
        <taxon>Selaginellaceae</taxon>
        <taxon>Selaginella</taxon>
    </lineage>
</organism>
<keyword evidence="2" id="KW-1185">Reference proteome</keyword>
<dbReference type="Gramene" id="EFJ14606">
    <property type="protein sequence ID" value="EFJ14606"/>
    <property type="gene ID" value="SELMODRAFT_423297"/>
</dbReference>
<dbReference type="STRING" id="88036.D8SL78"/>
<dbReference type="InParanoid" id="D8SL78"/>
<evidence type="ECO:0000313" key="2">
    <source>
        <dbReference type="Proteomes" id="UP000001514"/>
    </source>
</evidence>
<evidence type="ECO:0000313" key="1">
    <source>
        <dbReference type="EMBL" id="EFJ14606.1"/>
    </source>
</evidence>
<accession>D8SL78</accession>
<protein>
    <submittedName>
        <fullName evidence="1">Uncharacterized protein</fullName>
    </submittedName>
</protein>
<dbReference type="AlphaFoldDB" id="D8SL78"/>
<dbReference type="HOGENOM" id="CLU_1629879_0_0_1"/>
<dbReference type="GO" id="GO:0016787">
    <property type="term" value="F:hydrolase activity"/>
    <property type="evidence" value="ECO:0000318"/>
    <property type="project" value="GO_Central"/>
</dbReference>
<sequence>MVFPILTSTSPNSQVDLLLSFCQQLKFSSVVLVGHDDGELLPLMAAAKILKSLSSTQRGDITICSSFAPHFFGTAHTPAIAVPGDGKLPCLAQCFQAHLQNDGTLQGTPTLEHTVNPSLQTFSKELAIRFKVEMARAKRTIRRTPPQYLFFNKRITNVRVRSI</sequence>
<dbReference type="eggNOG" id="KOG1454">
    <property type="taxonomic scope" value="Eukaryota"/>
</dbReference>
<gene>
    <name evidence="1" type="ORF">SELMODRAFT_423297</name>
</gene>
<dbReference type="KEGG" id="smo:SELMODRAFT_423297"/>
<dbReference type="EMBL" id="GL377626">
    <property type="protein sequence ID" value="EFJ14606.1"/>
    <property type="molecule type" value="Genomic_DNA"/>
</dbReference>